<keyword evidence="17" id="KW-1185">Reference proteome</keyword>
<evidence type="ECO:0000256" key="3">
    <source>
        <dbReference type="ARBA" id="ARBA00022448"/>
    </source>
</evidence>
<keyword evidence="4 14" id="KW-0812">Transmembrane</keyword>
<keyword evidence="9" id="KW-0325">Glycoprotein</keyword>
<feature type="compositionally biased region" description="Acidic residues" evidence="13">
    <location>
        <begin position="613"/>
        <end position="628"/>
    </location>
</feature>
<keyword evidence="5 14" id="KW-1133">Transmembrane helix</keyword>
<dbReference type="SUPFAM" id="SSF53822">
    <property type="entry name" value="Periplasmic binding protein-like I"/>
    <property type="match status" value="1"/>
</dbReference>
<gene>
    <name evidence="16" type="ORF">LUZ62_053077</name>
</gene>
<keyword evidence="7 14" id="KW-0472">Membrane</keyword>
<dbReference type="InterPro" id="IPR001638">
    <property type="entry name" value="Solute-binding_3/MltF_N"/>
</dbReference>
<dbReference type="GO" id="GO:0015276">
    <property type="term" value="F:ligand-gated monoatomic ion channel activity"/>
    <property type="evidence" value="ECO:0007669"/>
    <property type="project" value="InterPro"/>
</dbReference>
<comment type="subunit">
    <text evidence="2">May form heteromers.</text>
</comment>
<evidence type="ECO:0000256" key="2">
    <source>
        <dbReference type="ARBA" id="ARBA00011095"/>
    </source>
</evidence>
<sequence length="671" mass="75142">MVPFLADALEEINVRIPYRSIIPLLSTDDQIREELYKLKTMQTRVFVVHMLSSTGSSLFMRAKEVGMMSEGYVWIMTNGVTNMVDSLNSSVTSAMKGALGVRLYVPNTDELNNFTTRWKKRFHEDNPQDMYSEPSIYGLWAYDTMHAIAMAVEKIGAQTIKIENSTDSQPLPVFPNGEQFLKAITNIKFQALSGNFELINGQLQYSVFEIINIVGRGIREVGYWTKEQGLSKVVDESNNKTYSTSPEDLNPVIWPGESIVVPKGWEIPVSGAKLRVGLTISRYPEFMQVEIDPEMNAIKASGYSIDVFEEAVKRLPYAVPYEYELFGGVPPVSSQSYNDFVYQVYLGKYDLVIGDITIRYNRTRYADFTIPYTESGIAMIVPVDKAVNKNTFIFLMPLTTDLWLGSIVLFIYTGITILILEPKIRTSLKGSLSGHLGTIMYLSVFGYRYPRGSFVEGLLQELKFDKSRMRAYQPDEFAEALDKGSANGGVAAIVHEIPYIKLFLAKNCKSYTMVGPIYKTAGFGFAFPKGSPLVLEISRAILNITDGDDIIQLEKKWIGDETCLNNGGISVESNSLNFLSFWGLFLISGAVSTICLLIFAIISLFISPNEINPEEDEGLPIMNPEEDKDLPIMNPEEDEDLPIMNPEEDEEAHNDCKNGTDTSPPLTNRAS</sequence>
<name>A0AAV8GDE4_9POAL</name>
<evidence type="ECO:0000256" key="9">
    <source>
        <dbReference type="ARBA" id="ARBA00023180"/>
    </source>
</evidence>
<evidence type="ECO:0000256" key="7">
    <source>
        <dbReference type="ARBA" id="ARBA00023136"/>
    </source>
</evidence>
<dbReference type="FunFam" id="3.40.190.10:FF:000103">
    <property type="entry name" value="Glutamate receptor"/>
    <property type="match status" value="1"/>
</dbReference>
<evidence type="ECO:0000259" key="15">
    <source>
        <dbReference type="SMART" id="SM00079"/>
    </source>
</evidence>
<evidence type="ECO:0000256" key="10">
    <source>
        <dbReference type="ARBA" id="ARBA00023286"/>
    </source>
</evidence>
<organism evidence="16 17">
    <name type="scientific">Rhynchospora pubera</name>
    <dbReference type="NCBI Taxonomy" id="906938"/>
    <lineage>
        <taxon>Eukaryota</taxon>
        <taxon>Viridiplantae</taxon>
        <taxon>Streptophyta</taxon>
        <taxon>Embryophyta</taxon>
        <taxon>Tracheophyta</taxon>
        <taxon>Spermatophyta</taxon>
        <taxon>Magnoliopsida</taxon>
        <taxon>Liliopsida</taxon>
        <taxon>Poales</taxon>
        <taxon>Cyperaceae</taxon>
        <taxon>Cyperoideae</taxon>
        <taxon>Rhynchosporeae</taxon>
        <taxon>Rhynchospora</taxon>
    </lineage>
</organism>
<proteinExistence type="predicted"/>
<dbReference type="FunFam" id="3.40.190.10:FF:000195">
    <property type="entry name" value="Glutamate receptor 2.7"/>
    <property type="match status" value="1"/>
</dbReference>
<feature type="region of interest" description="Disordered" evidence="13">
    <location>
        <begin position="613"/>
        <end position="671"/>
    </location>
</feature>
<dbReference type="FunFam" id="3.40.50.2300:FF:000310">
    <property type="entry name" value="Glutamate receptor"/>
    <property type="match status" value="1"/>
</dbReference>
<evidence type="ECO:0000256" key="12">
    <source>
        <dbReference type="ARBA" id="ARBA00049638"/>
    </source>
</evidence>
<accession>A0AAV8GDE4</accession>
<feature type="domain" description="Ionotropic glutamate receptor C-terminal" evidence="15">
    <location>
        <begin position="273"/>
        <end position="560"/>
    </location>
</feature>
<feature type="compositionally biased region" description="Acidic residues" evidence="13">
    <location>
        <begin position="635"/>
        <end position="652"/>
    </location>
</feature>
<evidence type="ECO:0000256" key="4">
    <source>
        <dbReference type="ARBA" id="ARBA00022692"/>
    </source>
</evidence>
<dbReference type="FunFam" id="3.40.50.2300:FF:000188">
    <property type="entry name" value="Glutamate receptor"/>
    <property type="match status" value="1"/>
</dbReference>
<dbReference type="InterPro" id="IPR015683">
    <property type="entry name" value="Ionotropic_Glu_rcpt"/>
</dbReference>
<evidence type="ECO:0000313" key="17">
    <source>
        <dbReference type="Proteomes" id="UP001140206"/>
    </source>
</evidence>
<keyword evidence="8 16" id="KW-0675">Receptor</keyword>
<keyword evidence="10" id="KW-1071">Ligand-gated ion channel</keyword>
<dbReference type="PANTHER" id="PTHR34836">
    <property type="entry name" value="OS06G0188250 PROTEIN"/>
    <property type="match status" value="1"/>
</dbReference>
<dbReference type="Gene3D" id="3.40.50.2300">
    <property type="match status" value="2"/>
</dbReference>
<dbReference type="InterPro" id="IPR001320">
    <property type="entry name" value="Iontro_rcpt_C"/>
</dbReference>
<evidence type="ECO:0000256" key="14">
    <source>
        <dbReference type="SAM" id="Phobius"/>
    </source>
</evidence>
<evidence type="ECO:0000256" key="13">
    <source>
        <dbReference type="SAM" id="MobiDB-lite"/>
    </source>
</evidence>
<keyword evidence="3" id="KW-0813">Transport</keyword>
<dbReference type="AlphaFoldDB" id="A0AAV8GDE4"/>
<keyword evidence="6" id="KW-0406">Ion transport</keyword>
<dbReference type="Proteomes" id="UP001140206">
    <property type="component" value="Chromosome 2"/>
</dbReference>
<feature type="compositionally biased region" description="Polar residues" evidence="13">
    <location>
        <begin position="659"/>
        <end position="671"/>
    </location>
</feature>
<reference evidence="16" key="1">
    <citation type="submission" date="2022-08" db="EMBL/GenBank/DDBJ databases">
        <authorList>
            <person name="Marques A."/>
        </authorList>
    </citation>
    <scope>NUCLEOTIDE SEQUENCE</scope>
    <source>
        <strain evidence="16">RhyPub2mFocal</strain>
        <tissue evidence="16">Leaves</tissue>
    </source>
</reference>
<dbReference type="Gene3D" id="3.40.190.10">
    <property type="entry name" value="Periplasmic binding protein-like II"/>
    <property type="match status" value="2"/>
</dbReference>
<keyword evidence="11" id="KW-0407">Ion channel</keyword>
<dbReference type="Pfam" id="PF00497">
    <property type="entry name" value="SBP_bac_3"/>
    <property type="match status" value="1"/>
</dbReference>
<feature type="transmembrane region" description="Helical" evidence="14">
    <location>
        <begin position="581"/>
        <end position="606"/>
    </location>
</feature>
<dbReference type="SUPFAM" id="SSF53850">
    <property type="entry name" value="Periplasmic binding protein-like II"/>
    <property type="match status" value="1"/>
</dbReference>
<evidence type="ECO:0000313" key="16">
    <source>
        <dbReference type="EMBL" id="KAJ4801831.1"/>
    </source>
</evidence>
<dbReference type="InterPro" id="IPR001828">
    <property type="entry name" value="ANF_lig-bd_rcpt"/>
</dbReference>
<dbReference type="CDD" id="cd13686">
    <property type="entry name" value="GluR_Plant"/>
    <property type="match status" value="1"/>
</dbReference>
<feature type="transmembrane region" description="Helical" evidence="14">
    <location>
        <begin position="402"/>
        <end position="420"/>
    </location>
</feature>
<dbReference type="SMART" id="SM00079">
    <property type="entry name" value="PBPe"/>
    <property type="match status" value="1"/>
</dbReference>
<dbReference type="Pfam" id="PF01094">
    <property type="entry name" value="ANF_receptor"/>
    <property type="match status" value="1"/>
</dbReference>
<comment type="function">
    <text evidence="12">Glutamate-gated receptor that probably acts as a non-selective cation channel. May be involved in light-signal transduction and calcium homeostasis via the regulation of calcium influx into cells.</text>
</comment>
<dbReference type="GO" id="GO:0016020">
    <property type="term" value="C:membrane"/>
    <property type="evidence" value="ECO:0007669"/>
    <property type="project" value="UniProtKB-SubCell"/>
</dbReference>
<evidence type="ECO:0000256" key="8">
    <source>
        <dbReference type="ARBA" id="ARBA00023170"/>
    </source>
</evidence>
<evidence type="ECO:0000256" key="5">
    <source>
        <dbReference type="ARBA" id="ARBA00022989"/>
    </source>
</evidence>
<evidence type="ECO:0000256" key="1">
    <source>
        <dbReference type="ARBA" id="ARBA00004141"/>
    </source>
</evidence>
<dbReference type="EMBL" id="JAMFTS010000002">
    <property type="protein sequence ID" value="KAJ4801831.1"/>
    <property type="molecule type" value="Genomic_DNA"/>
</dbReference>
<dbReference type="PANTHER" id="PTHR34836:SF1">
    <property type="entry name" value="OS09G0428600 PROTEIN"/>
    <property type="match status" value="1"/>
</dbReference>
<evidence type="ECO:0000256" key="6">
    <source>
        <dbReference type="ARBA" id="ARBA00023065"/>
    </source>
</evidence>
<comment type="subcellular location">
    <subcellularLocation>
        <location evidence="1">Membrane</location>
        <topology evidence="1">Multi-pass membrane protein</topology>
    </subcellularLocation>
</comment>
<dbReference type="InterPro" id="IPR028082">
    <property type="entry name" value="Peripla_BP_I"/>
</dbReference>
<protein>
    <submittedName>
        <fullName evidence="16">Glutamate receptor 2.2</fullName>
    </submittedName>
</protein>
<comment type="caution">
    <text evidence="16">The sequence shown here is derived from an EMBL/GenBank/DDBJ whole genome shotgun (WGS) entry which is preliminary data.</text>
</comment>
<evidence type="ECO:0000256" key="11">
    <source>
        <dbReference type="ARBA" id="ARBA00023303"/>
    </source>
</evidence>